<dbReference type="Gene3D" id="3.30.540.10">
    <property type="entry name" value="Fructose-1,6-Bisphosphatase, subunit A, domain 1"/>
    <property type="match status" value="1"/>
</dbReference>
<feature type="binding site" evidence="12">
    <location>
        <position position="71"/>
    </location>
    <ligand>
        <name>Mg(2+)</name>
        <dbReference type="ChEBI" id="CHEBI:18420"/>
        <label>1</label>
        <note>catalytic</note>
    </ligand>
</feature>
<dbReference type="RefSeq" id="WP_151175644.1">
    <property type="nucleotide sequence ID" value="NZ_CP042906.1"/>
</dbReference>
<dbReference type="EMBL" id="CP042906">
    <property type="protein sequence ID" value="QEX15161.1"/>
    <property type="molecule type" value="Genomic_DNA"/>
</dbReference>
<keyword evidence="14" id="KW-1185">Reference proteome</keyword>
<evidence type="ECO:0000256" key="10">
    <source>
        <dbReference type="ARBA" id="ARBA00049158"/>
    </source>
</evidence>
<evidence type="ECO:0000313" key="13">
    <source>
        <dbReference type="EMBL" id="QEX15161.1"/>
    </source>
</evidence>
<dbReference type="Pfam" id="PF00459">
    <property type="entry name" value="Inositol_P"/>
    <property type="match status" value="1"/>
</dbReference>
<gene>
    <name evidence="13" type="ORF">FRZ44_04410</name>
</gene>
<dbReference type="PROSITE" id="PS00629">
    <property type="entry name" value="IMP_1"/>
    <property type="match status" value="1"/>
</dbReference>
<dbReference type="NCBIfam" id="TIGR02067">
    <property type="entry name" value="his_9_HisN"/>
    <property type="match status" value="1"/>
</dbReference>
<evidence type="ECO:0000256" key="9">
    <source>
        <dbReference type="ARBA" id="ARBA00023102"/>
    </source>
</evidence>
<dbReference type="FunFam" id="3.30.540.10:FF:000030">
    <property type="entry name" value="Inositol monophosphatase"/>
    <property type="match status" value="1"/>
</dbReference>
<dbReference type="OrthoDB" id="9785695at2"/>
<comment type="similarity">
    <text evidence="3">Belongs to the inositol monophosphatase superfamily.</text>
</comment>
<protein>
    <recommendedName>
        <fullName evidence="4 11">Histidinol-phosphatase</fullName>
        <ecNumber evidence="4 11">3.1.3.15</ecNumber>
    </recommendedName>
</protein>
<dbReference type="Gene3D" id="3.40.190.80">
    <property type="match status" value="1"/>
</dbReference>
<evidence type="ECO:0000256" key="1">
    <source>
        <dbReference type="ARBA" id="ARBA00001946"/>
    </source>
</evidence>
<dbReference type="CDD" id="cd01641">
    <property type="entry name" value="Bacterial_IMPase_like_1"/>
    <property type="match status" value="1"/>
</dbReference>
<dbReference type="InterPro" id="IPR051090">
    <property type="entry name" value="Inositol_monoP_superfamily"/>
</dbReference>
<comment type="cofactor">
    <cofactor evidence="1 12">
        <name>Mg(2+)</name>
        <dbReference type="ChEBI" id="CHEBI:18420"/>
    </cofactor>
</comment>
<sequence>MTSAKVPPEFVSFAHELAEASGKVIARYFRQPIDIITKEDLSPVTIADRETESAMRALIEARFPGHGIVGEEHGSEKRDAEFVWVLDPIDGTKSFISGRPLFGTLIALCQRGRPVLGVIDHPAIGERWIGAHGHPTLFQGKPVKVRACPDLAKASLFASSPEMFDPEDQPRYQRLRHACKMSVYGSDCYHYGIVASGFGDVAIEANMGIYDYLSTVPVVEGAGGIVTDWQGNALTMASDDKVLACGDRRAHEKVLKLIA</sequence>
<dbReference type="PRINTS" id="PR00377">
    <property type="entry name" value="IMPHPHTASES"/>
</dbReference>
<keyword evidence="8 12" id="KW-0460">Magnesium</keyword>
<comment type="pathway">
    <text evidence="2">Amino-acid biosynthesis; L-histidine biosynthesis; L-histidine from 5-phospho-alpha-D-ribose 1-diphosphate: step 8/9.</text>
</comment>
<feature type="binding site" evidence="12">
    <location>
        <position position="87"/>
    </location>
    <ligand>
        <name>Mg(2+)</name>
        <dbReference type="ChEBI" id="CHEBI:18420"/>
        <label>1</label>
        <note>catalytic</note>
    </ligand>
</feature>
<keyword evidence="6 12" id="KW-0479">Metal-binding</keyword>
<evidence type="ECO:0000313" key="14">
    <source>
        <dbReference type="Proteomes" id="UP000326202"/>
    </source>
</evidence>
<evidence type="ECO:0000256" key="8">
    <source>
        <dbReference type="ARBA" id="ARBA00022842"/>
    </source>
</evidence>
<evidence type="ECO:0000256" key="7">
    <source>
        <dbReference type="ARBA" id="ARBA00022801"/>
    </source>
</evidence>
<evidence type="ECO:0000256" key="5">
    <source>
        <dbReference type="ARBA" id="ARBA00022605"/>
    </source>
</evidence>
<evidence type="ECO:0000256" key="12">
    <source>
        <dbReference type="PIRSR" id="PIRSR600760-2"/>
    </source>
</evidence>
<dbReference type="AlphaFoldDB" id="A0A5J6MDJ0"/>
<dbReference type="InterPro" id="IPR020583">
    <property type="entry name" value="Inositol_monoP_metal-BS"/>
</dbReference>
<dbReference type="GO" id="GO:0004401">
    <property type="term" value="F:histidinol-phosphatase activity"/>
    <property type="evidence" value="ECO:0007669"/>
    <property type="project" value="UniProtKB-UniRule"/>
</dbReference>
<dbReference type="PANTHER" id="PTHR43200">
    <property type="entry name" value="PHOSPHATASE"/>
    <property type="match status" value="1"/>
</dbReference>
<dbReference type="UniPathway" id="UPA00031">
    <property type="reaction ID" value="UER00013"/>
</dbReference>
<keyword evidence="5" id="KW-0028">Amino-acid biosynthesis</keyword>
<dbReference type="GO" id="GO:0046872">
    <property type="term" value="F:metal ion binding"/>
    <property type="evidence" value="ECO:0007669"/>
    <property type="project" value="UniProtKB-KW"/>
</dbReference>
<evidence type="ECO:0000256" key="6">
    <source>
        <dbReference type="ARBA" id="ARBA00022723"/>
    </source>
</evidence>
<dbReference type="EC" id="3.1.3.15" evidence="4 11"/>
<reference evidence="13 14" key="1">
    <citation type="submission" date="2019-08" db="EMBL/GenBank/DDBJ databases">
        <title>Hyperibacter terrae gen. nov., sp. nov. and Hyperibacter viscosus sp. nov., two new members in the family Rhodospirillaceae isolated from the rhizosphere of Hypericum perforatum.</title>
        <authorList>
            <person name="Noviana Z."/>
        </authorList>
    </citation>
    <scope>NUCLEOTIDE SEQUENCE [LARGE SCALE GENOMIC DNA]</scope>
    <source>
        <strain evidence="13 14">R5913</strain>
    </source>
</reference>
<dbReference type="InterPro" id="IPR000760">
    <property type="entry name" value="Inositol_monophosphatase-like"/>
</dbReference>
<dbReference type="PANTHER" id="PTHR43200:SF6">
    <property type="entry name" value="3'(2'),5'-BISPHOSPHATE NUCLEOTIDASE"/>
    <property type="match status" value="1"/>
</dbReference>
<keyword evidence="7" id="KW-0378">Hydrolase</keyword>
<proteinExistence type="inferred from homology"/>
<feature type="binding site" evidence="12">
    <location>
        <position position="90"/>
    </location>
    <ligand>
        <name>Mg(2+)</name>
        <dbReference type="ChEBI" id="CHEBI:18420"/>
        <label>2</label>
    </ligand>
</feature>
<evidence type="ECO:0000256" key="11">
    <source>
        <dbReference type="NCBIfam" id="TIGR02067"/>
    </source>
</evidence>
<feature type="binding site" evidence="12">
    <location>
        <position position="89"/>
    </location>
    <ligand>
        <name>Mg(2+)</name>
        <dbReference type="ChEBI" id="CHEBI:18420"/>
        <label>1</label>
        <note>catalytic</note>
    </ligand>
</feature>
<comment type="catalytic activity">
    <reaction evidence="10">
        <text>L-histidinol phosphate + H2O = L-histidinol + phosphate</text>
        <dbReference type="Rhea" id="RHEA:14465"/>
        <dbReference type="ChEBI" id="CHEBI:15377"/>
        <dbReference type="ChEBI" id="CHEBI:43474"/>
        <dbReference type="ChEBI" id="CHEBI:57699"/>
        <dbReference type="ChEBI" id="CHEBI:57980"/>
        <dbReference type="EC" id="3.1.3.15"/>
    </reaction>
</comment>
<dbReference type="Proteomes" id="UP000326202">
    <property type="component" value="Chromosome"/>
</dbReference>
<dbReference type="GO" id="GO:0000105">
    <property type="term" value="P:L-histidine biosynthetic process"/>
    <property type="evidence" value="ECO:0007669"/>
    <property type="project" value="UniProtKB-UniRule"/>
</dbReference>
<name>A0A5J6MDJ0_9PROT</name>
<dbReference type="InterPro" id="IPR011809">
    <property type="entry name" value="His_9_proposed"/>
</dbReference>
<feature type="binding site" evidence="12">
    <location>
        <position position="211"/>
    </location>
    <ligand>
        <name>Mg(2+)</name>
        <dbReference type="ChEBI" id="CHEBI:18420"/>
        <label>1</label>
        <note>catalytic</note>
    </ligand>
</feature>
<evidence type="ECO:0000256" key="2">
    <source>
        <dbReference type="ARBA" id="ARBA00004970"/>
    </source>
</evidence>
<organism evidence="13 14">
    <name type="scientific">Hypericibacter terrae</name>
    <dbReference type="NCBI Taxonomy" id="2602015"/>
    <lineage>
        <taxon>Bacteria</taxon>
        <taxon>Pseudomonadati</taxon>
        <taxon>Pseudomonadota</taxon>
        <taxon>Alphaproteobacteria</taxon>
        <taxon>Rhodospirillales</taxon>
        <taxon>Dongiaceae</taxon>
        <taxon>Hypericibacter</taxon>
    </lineage>
</organism>
<dbReference type="SUPFAM" id="SSF56655">
    <property type="entry name" value="Carbohydrate phosphatase"/>
    <property type="match status" value="1"/>
</dbReference>
<keyword evidence="9" id="KW-0368">Histidine biosynthesis</keyword>
<evidence type="ECO:0000256" key="4">
    <source>
        <dbReference type="ARBA" id="ARBA00013085"/>
    </source>
</evidence>
<dbReference type="KEGG" id="htq:FRZ44_04410"/>
<evidence type="ECO:0000256" key="3">
    <source>
        <dbReference type="ARBA" id="ARBA00009759"/>
    </source>
</evidence>
<accession>A0A5J6MDJ0</accession>